<organism evidence="2 3">
    <name type="scientific">Coniophora puteana (strain RWD-64-598)</name>
    <name type="common">Brown rot fungus</name>
    <dbReference type="NCBI Taxonomy" id="741705"/>
    <lineage>
        <taxon>Eukaryota</taxon>
        <taxon>Fungi</taxon>
        <taxon>Dikarya</taxon>
        <taxon>Basidiomycota</taxon>
        <taxon>Agaricomycotina</taxon>
        <taxon>Agaricomycetes</taxon>
        <taxon>Agaricomycetidae</taxon>
        <taxon>Boletales</taxon>
        <taxon>Coniophorineae</taxon>
        <taxon>Coniophoraceae</taxon>
        <taxon>Coniophora</taxon>
    </lineage>
</organism>
<proteinExistence type="predicted"/>
<feature type="region of interest" description="Disordered" evidence="1">
    <location>
        <begin position="38"/>
        <end position="59"/>
    </location>
</feature>
<dbReference type="GeneID" id="19204145"/>
<dbReference type="Proteomes" id="UP000053558">
    <property type="component" value="Unassembled WGS sequence"/>
</dbReference>
<gene>
    <name evidence="2" type="ORF">CONPUDRAFT_159659</name>
</gene>
<dbReference type="KEGG" id="cput:CONPUDRAFT_159659"/>
<evidence type="ECO:0000256" key="1">
    <source>
        <dbReference type="SAM" id="MobiDB-lite"/>
    </source>
</evidence>
<keyword evidence="3" id="KW-1185">Reference proteome</keyword>
<dbReference type="RefSeq" id="XP_007774943.1">
    <property type="nucleotide sequence ID" value="XM_007776753.1"/>
</dbReference>
<feature type="compositionally biased region" description="Polar residues" evidence="1">
    <location>
        <begin position="101"/>
        <end position="111"/>
    </location>
</feature>
<accession>A0A5M3M750</accession>
<name>A0A5M3M750_CONPW</name>
<comment type="caution">
    <text evidence="2">The sequence shown here is derived from an EMBL/GenBank/DDBJ whole genome shotgun (WGS) entry which is preliminary data.</text>
</comment>
<evidence type="ECO:0000313" key="3">
    <source>
        <dbReference type="Proteomes" id="UP000053558"/>
    </source>
</evidence>
<dbReference type="EMBL" id="JH711590">
    <property type="protein sequence ID" value="EIW74883.1"/>
    <property type="molecule type" value="Genomic_DNA"/>
</dbReference>
<dbReference type="AlphaFoldDB" id="A0A5M3M750"/>
<protein>
    <submittedName>
        <fullName evidence="2">Uncharacterized protein</fullName>
    </submittedName>
</protein>
<evidence type="ECO:0000313" key="2">
    <source>
        <dbReference type="EMBL" id="EIW74883.1"/>
    </source>
</evidence>
<reference evidence="3" key="1">
    <citation type="journal article" date="2012" name="Science">
        <title>The Paleozoic origin of enzymatic lignin decomposition reconstructed from 31 fungal genomes.</title>
        <authorList>
            <person name="Floudas D."/>
            <person name="Binder M."/>
            <person name="Riley R."/>
            <person name="Barry K."/>
            <person name="Blanchette R.A."/>
            <person name="Henrissat B."/>
            <person name="Martinez A.T."/>
            <person name="Otillar R."/>
            <person name="Spatafora J.W."/>
            <person name="Yadav J.S."/>
            <person name="Aerts A."/>
            <person name="Benoit I."/>
            <person name="Boyd A."/>
            <person name="Carlson A."/>
            <person name="Copeland A."/>
            <person name="Coutinho P.M."/>
            <person name="de Vries R.P."/>
            <person name="Ferreira P."/>
            <person name="Findley K."/>
            <person name="Foster B."/>
            <person name="Gaskell J."/>
            <person name="Glotzer D."/>
            <person name="Gorecki P."/>
            <person name="Heitman J."/>
            <person name="Hesse C."/>
            <person name="Hori C."/>
            <person name="Igarashi K."/>
            <person name="Jurgens J.A."/>
            <person name="Kallen N."/>
            <person name="Kersten P."/>
            <person name="Kohler A."/>
            <person name="Kuees U."/>
            <person name="Kumar T.K.A."/>
            <person name="Kuo A."/>
            <person name="LaButti K."/>
            <person name="Larrondo L.F."/>
            <person name="Lindquist E."/>
            <person name="Ling A."/>
            <person name="Lombard V."/>
            <person name="Lucas S."/>
            <person name="Lundell T."/>
            <person name="Martin R."/>
            <person name="McLaughlin D.J."/>
            <person name="Morgenstern I."/>
            <person name="Morin E."/>
            <person name="Murat C."/>
            <person name="Nagy L.G."/>
            <person name="Nolan M."/>
            <person name="Ohm R.A."/>
            <person name="Patyshakuliyeva A."/>
            <person name="Rokas A."/>
            <person name="Ruiz-Duenas F.J."/>
            <person name="Sabat G."/>
            <person name="Salamov A."/>
            <person name="Samejima M."/>
            <person name="Schmutz J."/>
            <person name="Slot J.C."/>
            <person name="St John F."/>
            <person name="Stenlid J."/>
            <person name="Sun H."/>
            <person name="Sun S."/>
            <person name="Syed K."/>
            <person name="Tsang A."/>
            <person name="Wiebenga A."/>
            <person name="Young D."/>
            <person name="Pisabarro A."/>
            <person name="Eastwood D.C."/>
            <person name="Martin F."/>
            <person name="Cullen D."/>
            <person name="Grigoriev I.V."/>
            <person name="Hibbett D.S."/>
        </authorList>
    </citation>
    <scope>NUCLEOTIDE SEQUENCE [LARGE SCALE GENOMIC DNA]</scope>
    <source>
        <strain evidence="3">RWD-64-598 SS2</strain>
    </source>
</reference>
<feature type="region of interest" description="Disordered" evidence="1">
    <location>
        <begin position="101"/>
        <end position="158"/>
    </location>
</feature>
<sequence length="158" mass="17075">MQWVAKAEPHALDRYNVAALLMPTKLVIGPKTWLKTSRPAEGPGVAPRHGAQGRRQGRVGTISECGWSERASPRNRYRTRGFVFLLIAEIANDESRIIKAASSSRTEPSHATPTTTPTTSLVFMPTSMQDVGDEVDEQEAVNTGTGKTSEVDAGDGRA</sequence>